<dbReference type="InterPro" id="IPR014001">
    <property type="entry name" value="Helicase_ATP-bd"/>
</dbReference>
<dbReference type="InterPro" id="IPR007502">
    <property type="entry name" value="Helicase-assoc_dom"/>
</dbReference>
<feature type="domain" description="Helicase C-terminal" evidence="7">
    <location>
        <begin position="213"/>
        <end position="410"/>
    </location>
</feature>
<dbReference type="CDD" id="cd18791">
    <property type="entry name" value="SF2_C_RHA"/>
    <property type="match status" value="1"/>
</dbReference>
<dbReference type="SMART" id="SM00847">
    <property type="entry name" value="HA2"/>
    <property type="match status" value="1"/>
</dbReference>
<keyword evidence="5" id="KW-0812">Transmembrane</keyword>
<dbReference type="InterPro" id="IPR027417">
    <property type="entry name" value="P-loop_NTPase"/>
</dbReference>
<dbReference type="GO" id="GO:0005737">
    <property type="term" value="C:cytoplasm"/>
    <property type="evidence" value="ECO:0007669"/>
    <property type="project" value="UniProtKB-SubCell"/>
</dbReference>
<evidence type="ECO:0000256" key="4">
    <source>
        <dbReference type="ARBA" id="ARBA00022840"/>
    </source>
</evidence>
<dbReference type="SMART" id="SM00490">
    <property type="entry name" value="HELICc"/>
    <property type="match status" value="1"/>
</dbReference>
<proteinExistence type="predicted"/>
<keyword evidence="5" id="KW-0472">Membrane</keyword>
<organism evidence="8 10">
    <name type="scientific">Didymodactylos carnosus</name>
    <dbReference type="NCBI Taxonomy" id="1234261"/>
    <lineage>
        <taxon>Eukaryota</taxon>
        <taxon>Metazoa</taxon>
        <taxon>Spiralia</taxon>
        <taxon>Gnathifera</taxon>
        <taxon>Rotifera</taxon>
        <taxon>Eurotatoria</taxon>
        <taxon>Bdelloidea</taxon>
        <taxon>Philodinida</taxon>
        <taxon>Philodinidae</taxon>
        <taxon>Didymodactylos</taxon>
    </lineage>
</organism>
<evidence type="ECO:0008006" key="11">
    <source>
        <dbReference type="Google" id="ProtNLM"/>
    </source>
</evidence>
<evidence type="ECO:0000256" key="1">
    <source>
        <dbReference type="ARBA" id="ARBA00004496"/>
    </source>
</evidence>
<dbReference type="PANTHER" id="PTHR18934">
    <property type="entry name" value="ATP-DEPENDENT RNA HELICASE"/>
    <property type="match status" value="1"/>
</dbReference>
<dbReference type="SUPFAM" id="SSF52540">
    <property type="entry name" value="P-loop containing nucleoside triphosphate hydrolases"/>
    <property type="match status" value="1"/>
</dbReference>
<keyword evidence="3" id="KW-0547">Nucleotide-binding</keyword>
<keyword evidence="5" id="KW-1133">Transmembrane helix</keyword>
<sequence length="517" mass="58276">ILNTISMNGVTIIQGNTGSGKSTQIPQYILNDCVERGEPCSIVVTQPRRIAAVSLCSHVSSEREWARGSTCGYQHGVRQERNELTRILYCTTGVLLQKLISLKTLVGFTHVILDEVHERDQAMDFLLILVQILWRKNSPNVKIILMSATIEIDKLADYFKQVLNEKVVPAAVLTIGDRLYDVQELYLEHLSKLGPVPDLKIFEPRLAREAIDVVVKLLKELDDDDGLSGVDFSCNLPVQRGTVLIFLPGLLEIQTVHEHLRYPRGRPTQYLEEQDECTKYHYDVIPLHADLSMDDQLSIFLPARKTYRKIILATNLAESSITIADVRYVIDFCLTKEMVCDQETNYSCLQLVWASKANCDQRRGRAGRVSDGKCYRLVKRSLYNQLQPFQKPALLQESLDRVVVQAKQLNIGPPKAILALAVEPPNINDIELTILKLKELGALTVRMGSEEIINPFDGDLTFLGRIMAALPIDIELSRLIALGHVFGLVYETVIIAAALSTKSVFKIYYKDRLQAYK</sequence>
<comment type="caution">
    <text evidence="8">The sequence shown here is derived from an EMBL/GenBank/DDBJ whole genome shotgun (WGS) entry which is preliminary data.</text>
</comment>
<dbReference type="InterPro" id="IPR001650">
    <property type="entry name" value="Helicase_C-like"/>
</dbReference>
<dbReference type="GO" id="GO:0004386">
    <property type="term" value="F:helicase activity"/>
    <property type="evidence" value="ECO:0007669"/>
    <property type="project" value="TreeGrafter"/>
</dbReference>
<feature type="transmembrane region" description="Helical" evidence="5">
    <location>
        <begin position="479"/>
        <end position="500"/>
    </location>
</feature>
<dbReference type="Pfam" id="PF00270">
    <property type="entry name" value="DEAD"/>
    <property type="match status" value="1"/>
</dbReference>
<dbReference type="EMBL" id="CAJNOK010028571">
    <property type="protein sequence ID" value="CAF1436498.1"/>
    <property type="molecule type" value="Genomic_DNA"/>
</dbReference>
<evidence type="ECO:0000256" key="2">
    <source>
        <dbReference type="ARBA" id="ARBA00022490"/>
    </source>
</evidence>
<dbReference type="AlphaFoldDB" id="A0A8S2FDV9"/>
<evidence type="ECO:0000256" key="3">
    <source>
        <dbReference type="ARBA" id="ARBA00022741"/>
    </source>
</evidence>
<dbReference type="Proteomes" id="UP000677228">
    <property type="component" value="Unassembled WGS sequence"/>
</dbReference>
<dbReference type="PROSITE" id="PS51192">
    <property type="entry name" value="HELICASE_ATP_BIND_1"/>
    <property type="match status" value="1"/>
</dbReference>
<evidence type="ECO:0000259" key="7">
    <source>
        <dbReference type="PROSITE" id="PS51194"/>
    </source>
</evidence>
<dbReference type="Proteomes" id="UP000682733">
    <property type="component" value="Unassembled WGS sequence"/>
</dbReference>
<protein>
    <recommendedName>
        <fullName evidence="11">RNA helicase</fullName>
    </recommendedName>
</protein>
<evidence type="ECO:0000313" key="10">
    <source>
        <dbReference type="Proteomes" id="UP000677228"/>
    </source>
</evidence>
<dbReference type="Gene3D" id="1.20.120.1080">
    <property type="match status" value="1"/>
</dbReference>
<dbReference type="EMBL" id="CAJOBA010050359">
    <property type="protein sequence ID" value="CAF4233623.1"/>
    <property type="molecule type" value="Genomic_DNA"/>
</dbReference>
<dbReference type="PANTHER" id="PTHR18934:SF113">
    <property type="entry name" value="ATP-DEPENDENT RNA HELICASE TDRD9"/>
    <property type="match status" value="1"/>
</dbReference>
<accession>A0A8S2FDV9</accession>
<evidence type="ECO:0000259" key="6">
    <source>
        <dbReference type="PROSITE" id="PS51192"/>
    </source>
</evidence>
<dbReference type="GO" id="GO:0005524">
    <property type="term" value="F:ATP binding"/>
    <property type="evidence" value="ECO:0007669"/>
    <property type="project" value="UniProtKB-KW"/>
</dbReference>
<feature type="non-terminal residue" evidence="8">
    <location>
        <position position="1"/>
    </location>
</feature>
<feature type="domain" description="Helicase ATP-binding" evidence="6">
    <location>
        <begin position="2"/>
        <end position="168"/>
    </location>
</feature>
<dbReference type="Gene3D" id="3.40.50.300">
    <property type="entry name" value="P-loop containing nucleotide triphosphate hydrolases"/>
    <property type="match status" value="2"/>
</dbReference>
<evidence type="ECO:0000313" key="9">
    <source>
        <dbReference type="EMBL" id="CAF4233623.1"/>
    </source>
</evidence>
<evidence type="ECO:0000256" key="5">
    <source>
        <dbReference type="SAM" id="Phobius"/>
    </source>
</evidence>
<dbReference type="GO" id="GO:0003723">
    <property type="term" value="F:RNA binding"/>
    <property type="evidence" value="ECO:0007669"/>
    <property type="project" value="TreeGrafter"/>
</dbReference>
<reference evidence="8" key="1">
    <citation type="submission" date="2021-02" db="EMBL/GenBank/DDBJ databases">
        <authorList>
            <person name="Nowell W R."/>
        </authorList>
    </citation>
    <scope>NUCLEOTIDE SEQUENCE</scope>
</reference>
<gene>
    <name evidence="8" type="ORF">OVA965_LOCUS34264</name>
    <name evidence="9" type="ORF">TMI583_LOCUS35177</name>
</gene>
<comment type="subcellular location">
    <subcellularLocation>
        <location evidence="1">Cytoplasm</location>
    </subcellularLocation>
</comment>
<dbReference type="PROSITE" id="PS51194">
    <property type="entry name" value="HELICASE_CTER"/>
    <property type="match status" value="1"/>
</dbReference>
<dbReference type="SMART" id="SM00487">
    <property type="entry name" value="DEXDc"/>
    <property type="match status" value="1"/>
</dbReference>
<dbReference type="InterPro" id="IPR011545">
    <property type="entry name" value="DEAD/DEAH_box_helicase_dom"/>
</dbReference>
<keyword evidence="4" id="KW-0067">ATP-binding</keyword>
<keyword evidence="2" id="KW-0963">Cytoplasm</keyword>
<name>A0A8S2FDV9_9BILA</name>
<dbReference type="Pfam" id="PF00271">
    <property type="entry name" value="Helicase_C"/>
    <property type="match status" value="1"/>
</dbReference>
<evidence type="ECO:0000313" key="8">
    <source>
        <dbReference type="EMBL" id="CAF1436498.1"/>
    </source>
</evidence>